<keyword evidence="3" id="KW-1185">Reference proteome</keyword>
<dbReference type="EMBL" id="JAZDUA010000574">
    <property type="protein sequence ID" value="KAK7790970.1"/>
    <property type="molecule type" value="Genomic_DNA"/>
</dbReference>
<organism evidence="2 3">
    <name type="scientific">Gryllus longicercus</name>
    <dbReference type="NCBI Taxonomy" id="2509291"/>
    <lineage>
        <taxon>Eukaryota</taxon>
        <taxon>Metazoa</taxon>
        <taxon>Ecdysozoa</taxon>
        <taxon>Arthropoda</taxon>
        <taxon>Hexapoda</taxon>
        <taxon>Insecta</taxon>
        <taxon>Pterygota</taxon>
        <taxon>Neoptera</taxon>
        <taxon>Polyneoptera</taxon>
        <taxon>Orthoptera</taxon>
        <taxon>Ensifera</taxon>
        <taxon>Gryllidea</taxon>
        <taxon>Grylloidea</taxon>
        <taxon>Gryllidae</taxon>
        <taxon>Gryllinae</taxon>
        <taxon>Gryllus</taxon>
    </lineage>
</organism>
<reference evidence="2 3" key="1">
    <citation type="submission" date="2024-03" db="EMBL/GenBank/DDBJ databases">
        <title>The genome assembly and annotation of the cricket Gryllus longicercus Weissman &amp; Gray.</title>
        <authorList>
            <person name="Szrajer S."/>
            <person name="Gray D."/>
            <person name="Ylla G."/>
        </authorList>
    </citation>
    <scope>NUCLEOTIDE SEQUENCE [LARGE SCALE GENOMIC DNA]</scope>
    <source>
        <strain evidence="2">DAG 2021-001</strain>
        <tissue evidence="2">Whole body minus gut</tissue>
    </source>
</reference>
<evidence type="ECO:0000313" key="3">
    <source>
        <dbReference type="Proteomes" id="UP001378592"/>
    </source>
</evidence>
<dbReference type="Proteomes" id="UP001378592">
    <property type="component" value="Unassembled WGS sequence"/>
</dbReference>
<name>A0AAN9V7A2_9ORTH</name>
<dbReference type="AlphaFoldDB" id="A0AAN9V7A2"/>
<evidence type="ECO:0000313" key="2">
    <source>
        <dbReference type="EMBL" id="KAK7790970.1"/>
    </source>
</evidence>
<accession>A0AAN9V7A2</accession>
<evidence type="ECO:0000256" key="1">
    <source>
        <dbReference type="SAM" id="MobiDB-lite"/>
    </source>
</evidence>
<feature type="compositionally biased region" description="Low complexity" evidence="1">
    <location>
        <begin position="111"/>
        <end position="137"/>
    </location>
</feature>
<protein>
    <submittedName>
        <fullName evidence="2">Uncharacterized protein</fullName>
    </submittedName>
</protein>
<sequence length="264" mass="28694">MVANVGWASTESEQSRVRRLPPQPRGRHKYVVGSGQGKGGRLGRRKAVKEGGGRGLPQQHAAIASAPTAAPSDSSVPLREPSSAIRRPGSSIRRHRARTPRDHQNTRRPAAEPQCAATAAVASDSAPSRLPRALAPSPSSPRPPRMLCCETCMRLPAEDFAIALSACDVSEADRLVDWESVIFDSCPDCEKENMSSIPQGAFAARKVHSNMEKMKSDMENPPAKYNGKLMNSIWGLYNRYSVHNMKKITDANNVKAGKNVFSQI</sequence>
<comment type="caution">
    <text evidence="2">The sequence shown here is derived from an EMBL/GenBank/DDBJ whole genome shotgun (WGS) entry which is preliminary data.</text>
</comment>
<feature type="compositionally biased region" description="Low complexity" evidence="1">
    <location>
        <begin position="61"/>
        <end position="77"/>
    </location>
</feature>
<gene>
    <name evidence="2" type="ORF">R5R35_007863</name>
</gene>
<proteinExistence type="predicted"/>
<feature type="region of interest" description="Disordered" evidence="1">
    <location>
        <begin position="1"/>
        <end position="143"/>
    </location>
</feature>